<protein>
    <submittedName>
        <fullName evidence="4">AcrR family transcriptional regulator</fullName>
    </submittedName>
</protein>
<reference evidence="4 5" key="1">
    <citation type="submission" date="2020-08" db="EMBL/GenBank/DDBJ databases">
        <title>Genomic Encyclopedia of Type Strains, Phase III (KMG-III): the genomes of soil and plant-associated and newly described type strains.</title>
        <authorList>
            <person name="Whitman W."/>
        </authorList>
    </citation>
    <scope>NUCLEOTIDE SEQUENCE [LARGE SCALE GENOMIC DNA]</scope>
    <source>
        <strain evidence="4 5">CECT 3303</strain>
    </source>
</reference>
<evidence type="ECO:0000259" key="3">
    <source>
        <dbReference type="PROSITE" id="PS50977"/>
    </source>
</evidence>
<dbReference type="AlphaFoldDB" id="A0A841D580"/>
<organism evidence="4 5">
    <name type="scientific">Planomonospora venezuelensis</name>
    <dbReference type="NCBI Taxonomy" id="1999"/>
    <lineage>
        <taxon>Bacteria</taxon>
        <taxon>Bacillati</taxon>
        <taxon>Actinomycetota</taxon>
        <taxon>Actinomycetes</taxon>
        <taxon>Streptosporangiales</taxon>
        <taxon>Streptosporangiaceae</taxon>
        <taxon>Planomonospora</taxon>
    </lineage>
</organism>
<dbReference type="SUPFAM" id="SSF46689">
    <property type="entry name" value="Homeodomain-like"/>
    <property type="match status" value="1"/>
</dbReference>
<dbReference type="PANTHER" id="PTHR30055:SF187">
    <property type="entry name" value="TRANSCRIPTIONAL REGULATORY PROTEIN"/>
    <property type="match status" value="1"/>
</dbReference>
<feature type="domain" description="HTH tetR-type" evidence="3">
    <location>
        <begin position="4"/>
        <end position="64"/>
    </location>
</feature>
<evidence type="ECO:0000256" key="2">
    <source>
        <dbReference type="PROSITE-ProRule" id="PRU00335"/>
    </source>
</evidence>
<dbReference type="PROSITE" id="PS50977">
    <property type="entry name" value="HTH_TETR_2"/>
    <property type="match status" value="1"/>
</dbReference>
<dbReference type="InterPro" id="IPR001647">
    <property type="entry name" value="HTH_TetR"/>
</dbReference>
<dbReference type="InterPro" id="IPR009057">
    <property type="entry name" value="Homeodomain-like_sf"/>
</dbReference>
<dbReference type="Proteomes" id="UP000562352">
    <property type="component" value="Unassembled WGS sequence"/>
</dbReference>
<dbReference type="PRINTS" id="PR00455">
    <property type="entry name" value="HTHTETR"/>
</dbReference>
<dbReference type="GO" id="GO:0003700">
    <property type="term" value="F:DNA-binding transcription factor activity"/>
    <property type="evidence" value="ECO:0007669"/>
    <property type="project" value="TreeGrafter"/>
</dbReference>
<dbReference type="PANTHER" id="PTHR30055">
    <property type="entry name" value="HTH-TYPE TRANSCRIPTIONAL REGULATOR RUTR"/>
    <property type="match status" value="1"/>
</dbReference>
<evidence type="ECO:0000256" key="1">
    <source>
        <dbReference type="ARBA" id="ARBA00023125"/>
    </source>
</evidence>
<dbReference type="SUPFAM" id="SSF48498">
    <property type="entry name" value="Tetracyclin repressor-like, C-terminal domain"/>
    <property type="match status" value="1"/>
</dbReference>
<dbReference type="Gene3D" id="1.10.357.10">
    <property type="entry name" value="Tetracycline Repressor, domain 2"/>
    <property type="match status" value="1"/>
</dbReference>
<comment type="caution">
    <text evidence="4">The sequence shown here is derived from an EMBL/GenBank/DDBJ whole genome shotgun (WGS) entry which is preliminary data.</text>
</comment>
<dbReference type="Pfam" id="PF00440">
    <property type="entry name" value="TetR_N"/>
    <property type="match status" value="1"/>
</dbReference>
<proteinExistence type="predicted"/>
<gene>
    <name evidence="4" type="ORF">FHS22_003396</name>
</gene>
<name>A0A841D580_PLAVE</name>
<dbReference type="EMBL" id="JACHJJ010000010">
    <property type="protein sequence ID" value="MBB5964113.1"/>
    <property type="molecule type" value="Genomic_DNA"/>
</dbReference>
<evidence type="ECO:0000313" key="5">
    <source>
        <dbReference type="Proteomes" id="UP000562352"/>
    </source>
</evidence>
<keyword evidence="5" id="KW-1185">Reference proteome</keyword>
<accession>A0A841D580</accession>
<dbReference type="GO" id="GO:0000976">
    <property type="term" value="F:transcription cis-regulatory region binding"/>
    <property type="evidence" value="ECO:0007669"/>
    <property type="project" value="TreeGrafter"/>
</dbReference>
<keyword evidence="1 2" id="KW-0238">DNA-binding</keyword>
<feature type="DNA-binding region" description="H-T-H motif" evidence="2">
    <location>
        <begin position="27"/>
        <end position="46"/>
    </location>
</feature>
<sequence>MARGATREAVLDAALRIVAEGGLEAMTVSRLAEVSGASNGSIYHHFGSRGGVVAALYRESFAELVGAMALALDDRPAATVVPELAGRFLDWIVENPTRGEFVYRASVAGLLPEDGTAEFKARVMAPLAEWFGARTARGELRPVPPWALDAVVMGPAHECARRYLAGPDSFDLKLARPEVEHAVWAIVRP</sequence>
<evidence type="ECO:0000313" key="4">
    <source>
        <dbReference type="EMBL" id="MBB5964113.1"/>
    </source>
</evidence>
<dbReference type="InterPro" id="IPR036271">
    <property type="entry name" value="Tet_transcr_reg_TetR-rel_C_sf"/>
</dbReference>
<dbReference type="InterPro" id="IPR050109">
    <property type="entry name" value="HTH-type_TetR-like_transc_reg"/>
</dbReference>
<dbReference type="RefSeq" id="WP_184942697.1">
    <property type="nucleotide sequence ID" value="NZ_BAAAWZ010000001.1"/>
</dbReference>